<dbReference type="InterPro" id="IPR011990">
    <property type="entry name" value="TPR-like_helical_dom_sf"/>
</dbReference>
<evidence type="ECO:0000313" key="3">
    <source>
        <dbReference type="EMBL" id="KAH9309154.1"/>
    </source>
</evidence>
<reference evidence="3 4" key="1">
    <citation type="journal article" date="2021" name="Nat. Plants">
        <title>The Taxus genome provides insights into paclitaxel biosynthesis.</title>
        <authorList>
            <person name="Xiong X."/>
            <person name="Gou J."/>
            <person name="Liao Q."/>
            <person name="Li Y."/>
            <person name="Zhou Q."/>
            <person name="Bi G."/>
            <person name="Li C."/>
            <person name="Du R."/>
            <person name="Wang X."/>
            <person name="Sun T."/>
            <person name="Guo L."/>
            <person name="Liang H."/>
            <person name="Lu P."/>
            <person name="Wu Y."/>
            <person name="Zhang Z."/>
            <person name="Ro D.K."/>
            <person name="Shang Y."/>
            <person name="Huang S."/>
            <person name="Yan J."/>
        </authorList>
    </citation>
    <scope>NUCLEOTIDE SEQUENCE [LARGE SCALE GENOMIC DNA]</scope>
    <source>
        <strain evidence="3">Ta-2019</strain>
    </source>
</reference>
<evidence type="ECO:0000256" key="2">
    <source>
        <dbReference type="PROSITE-ProRule" id="PRU00708"/>
    </source>
</evidence>
<dbReference type="EMBL" id="JAHRHJ020000007">
    <property type="protein sequence ID" value="KAH9309154.1"/>
    <property type="molecule type" value="Genomic_DNA"/>
</dbReference>
<proteinExistence type="predicted"/>
<dbReference type="InterPro" id="IPR002885">
    <property type="entry name" value="PPR_rpt"/>
</dbReference>
<dbReference type="Proteomes" id="UP000824469">
    <property type="component" value="Unassembled WGS sequence"/>
</dbReference>
<dbReference type="PROSITE" id="PS51375">
    <property type="entry name" value="PPR"/>
    <property type="match status" value="1"/>
</dbReference>
<dbReference type="GO" id="GO:0009451">
    <property type="term" value="P:RNA modification"/>
    <property type="evidence" value="ECO:0007669"/>
    <property type="project" value="InterPro"/>
</dbReference>
<protein>
    <recommendedName>
        <fullName evidence="5">Pentatricopeptide repeat-containing protein</fullName>
    </recommendedName>
</protein>
<dbReference type="InterPro" id="IPR046960">
    <property type="entry name" value="PPR_At4g14850-like_plant"/>
</dbReference>
<dbReference type="Gene3D" id="1.25.40.10">
    <property type="entry name" value="Tetratricopeptide repeat domain"/>
    <property type="match status" value="1"/>
</dbReference>
<feature type="repeat" description="PPR" evidence="2">
    <location>
        <begin position="10"/>
        <end position="44"/>
    </location>
</feature>
<evidence type="ECO:0000313" key="4">
    <source>
        <dbReference type="Proteomes" id="UP000824469"/>
    </source>
</evidence>
<dbReference type="GO" id="GO:0003723">
    <property type="term" value="F:RNA binding"/>
    <property type="evidence" value="ECO:0007669"/>
    <property type="project" value="InterPro"/>
</dbReference>
<dbReference type="Pfam" id="PF13041">
    <property type="entry name" value="PPR_2"/>
    <property type="match status" value="1"/>
</dbReference>
<comment type="caution">
    <text evidence="3">The sequence shown here is derived from an EMBL/GenBank/DDBJ whole genome shotgun (WGS) entry which is preliminary data.</text>
</comment>
<dbReference type="AlphaFoldDB" id="A0AA38KUR6"/>
<dbReference type="OMA" id="TCAKMGA"/>
<evidence type="ECO:0000256" key="1">
    <source>
        <dbReference type="ARBA" id="ARBA00022737"/>
    </source>
</evidence>
<keyword evidence="4" id="KW-1185">Reference proteome</keyword>
<keyword evidence="1" id="KW-0677">Repeat</keyword>
<organism evidence="3 4">
    <name type="scientific">Taxus chinensis</name>
    <name type="common">Chinese yew</name>
    <name type="synonym">Taxus wallichiana var. chinensis</name>
    <dbReference type="NCBI Taxonomy" id="29808"/>
    <lineage>
        <taxon>Eukaryota</taxon>
        <taxon>Viridiplantae</taxon>
        <taxon>Streptophyta</taxon>
        <taxon>Embryophyta</taxon>
        <taxon>Tracheophyta</taxon>
        <taxon>Spermatophyta</taxon>
        <taxon>Pinopsida</taxon>
        <taxon>Pinidae</taxon>
        <taxon>Conifers II</taxon>
        <taxon>Cupressales</taxon>
        <taxon>Taxaceae</taxon>
        <taxon>Taxus</taxon>
    </lineage>
</organism>
<sequence>IQKCCDLTPTVVSWTAIISGYAQLGLVDKTSDIFKEMQLAGENPNSITFVSILPTCAKMGALAQ</sequence>
<feature type="non-terminal residue" evidence="3">
    <location>
        <position position="64"/>
    </location>
</feature>
<dbReference type="PANTHER" id="PTHR47926">
    <property type="entry name" value="PENTATRICOPEPTIDE REPEAT-CONTAINING PROTEIN"/>
    <property type="match status" value="1"/>
</dbReference>
<dbReference type="NCBIfam" id="TIGR00756">
    <property type="entry name" value="PPR"/>
    <property type="match status" value="1"/>
</dbReference>
<evidence type="ECO:0008006" key="5">
    <source>
        <dbReference type="Google" id="ProtNLM"/>
    </source>
</evidence>
<gene>
    <name evidence="3" type="ORF">KI387_037065</name>
</gene>
<accession>A0AA38KUR6</accession>
<feature type="non-terminal residue" evidence="3">
    <location>
        <position position="1"/>
    </location>
</feature>
<name>A0AA38KUR6_TAXCH</name>